<organism evidence="2 3">
    <name type="scientific">Gracilariopsis chorda</name>
    <dbReference type="NCBI Taxonomy" id="448386"/>
    <lineage>
        <taxon>Eukaryota</taxon>
        <taxon>Rhodophyta</taxon>
        <taxon>Florideophyceae</taxon>
        <taxon>Rhodymeniophycidae</taxon>
        <taxon>Gracilariales</taxon>
        <taxon>Gracilariaceae</taxon>
        <taxon>Gracilariopsis</taxon>
    </lineage>
</organism>
<gene>
    <name evidence="2" type="ORF">BWQ96_08111</name>
</gene>
<reference evidence="2 3" key="1">
    <citation type="journal article" date="2018" name="Mol. Biol. Evol.">
        <title>Analysis of the draft genome of the red seaweed Gracilariopsis chorda provides insights into genome size evolution in Rhodophyta.</title>
        <authorList>
            <person name="Lee J."/>
            <person name="Yang E.C."/>
            <person name="Graf L."/>
            <person name="Yang J.H."/>
            <person name="Qiu H."/>
            <person name="Zel Zion U."/>
            <person name="Chan C.X."/>
            <person name="Stephens T.G."/>
            <person name="Weber A.P.M."/>
            <person name="Boo G.H."/>
            <person name="Boo S.M."/>
            <person name="Kim K.M."/>
            <person name="Shin Y."/>
            <person name="Jung M."/>
            <person name="Lee S.J."/>
            <person name="Yim H.S."/>
            <person name="Lee J.H."/>
            <person name="Bhattacharya D."/>
            <person name="Yoon H.S."/>
        </authorList>
    </citation>
    <scope>NUCLEOTIDE SEQUENCE [LARGE SCALE GENOMIC DNA]</scope>
    <source>
        <strain evidence="2 3">SKKU-2015</strain>
        <tissue evidence="2">Whole body</tissue>
    </source>
</reference>
<name>A0A2V3IJE9_9FLOR</name>
<dbReference type="EMBL" id="NBIV01000174">
    <property type="protein sequence ID" value="PXF42191.1"/>
    <property type="molecule type" value="Genomic_DNA"/>
</dbReference>
<evidence type="ECO:0000313" key="3">
    <source>
        <dbReference type="Proteomes" id="UP000247409"/>
    </source>
</evidence>
<dbReference type="Proteomes" id="UP000247409">
    <property type="component" value="Unassembled WGS sequence"/>
</dbReference>
<dbReference type="OrthoDB" id="10372051at2759"/>
<dbReference type="AlphaFoldDB" id="A0A2V3IJE9"/>
<dbReference type="InterPro" id="IPR043141">
    <property type="entry name" value="Ribosomal_uL10-like_sf"/>
</dbReference>
<dbReference type="Gene3D" id="3.30.70.1730">
    <property type="match status" value="1"/>
</dbReference>
<sequence>MRYASLRSIATSSSPYPLEAVNSFYISPFHARNMTLQVHALRREFEVRTWTNIINKNPYLAVVQITGGRAWGRTNMKHRILQQNSQSPHVNARFAIPRAAREGALRTQYKGLSELFRSGPCAVVYGDRIDDVVCVVKRATDQIDGGVLIGGKFGKGIITARTWETVLNSEGELAEWARFAAVLGRRPALIDALEGRGRGLLNVLEAAGARRLTTVLDNMQNTTNDDAP</sequence>
<keyword evidence="3" id="KW-1185">Reference proteome</keyword>
<comment type="similarity">
    <text evidence="1">Belongs to the universal ribosomal protein uL10 family.</text>
</comment>
<accession>A0A2V3IJE9</accession>
<proteinExistence type="inferred from homology"/>
<evidence type="ECO:0000256" key="1">
    <source>
        <dbReference type="ARBA" id="ARBA00008889"/>
    </source>
</evidence>
<evidence type="ECO:0000313" key="2">
    <source>
        <dbReference type="EMBL" id="PXF42191.1"/>
    </source>
</evidence>
<comment type="caution">
    <text evidence="2">The sequence shown here is derived from an EMBL/GenBank/DDBJ whole genome shotgun (WGS) entry which is preliminary data.</text>
</comment>
<protein>
    <submittedName>
        <fullName evidence="2">Uncharacterized protein</fullName>
    </submittedName>
</protein>